<gene>
    <name evidence="2" type="ORF">BU26DRAFT_220993</name>
</gene>
<protein>
    <submittedName>
        <fullName evidence="2">Uncharacterized protein</fullName>
    </submittedName>
</protein>
<accession>A0A6A6ITW9</accession>
<dbReference type="GeneID" id="54574084"/>
<sequence length="191" mass="21125">METTEDSPDVNLQATNAYGPGSTLSRPSTGPTYQAGAVESVGPNAASFVALMSVMAKLESILRRYLFEGMKASRVRRQEEDIWRTTFTDAVRLRLAYRPGEDFVLVWLYSPIGYAISQARSVEDLRDMLGDYLFAAMEASNQRKEEKRRGILTCTGGVNVSFPNGKDGDSKLEIILGFDIGRNIHAEAYPS</sequence>
<feature type="region of interest" description="Disordered" evidence="1">
    <location>
        <begin position="1"/>
        <end position="31"/>
    </location>
</feature>
<feature type="compositionally biased region" description="Polar residues" evidence="1">
    <location>
        <begin position="10"/>
        <end position="31"/>
    </location>
</feature>
<organism evidence="2 3">
    <name type="scientific">Trematosphaeria pertusa</name>
    <dbReference type="NCBI Taxonomy" id="390896"/>
    <lineage>
        <taxon>Eukaryota</taxon>
        <taxon>Fungi</taxon>
        <taxon>Dikarya</taxon>
        <taxon>Ascomycota</taxon>
        <taxon>Pezizomycotina</taxon>
        <taxon>Dothideomycetes</taxon>
        <taxon>Pleosporomycetidae</taxon>
        <taxon>Pleosporales</taxon>
        <taxon>Massarineae</taxon>
        <taxon>Trematosphaeriaceae</taxon>
        <taxon>Trematosphaeria</taxon>
    </lineage>
</organism>
<evidence type="ECO:0000313" key="2">
    <source>
        <dbReference type="EMBL" id="KAF2253332.1"/>
    </source>
</evidence>
<proteinExistence type="predicted"/>
<name>A0A6A6ITW9_9PLEO</name>
<dbReference type="AlphaFoldDB" id="A0A6A6ITW9"/>
<dbReference type="EMBL" id="ML987191">
    <property type="protein sequence ID" value="KAF2253332.1"/>
    <property type="molecule type" value="Genomic_DNA"/>
</dbReference>
<keyword evidence="3" id="KW-1185">Reference proteome</keyword>
<evidence type="ECO:0000256" key="1">
    <source>
        <dbReference type="SAM" id="MobiDB-lite"/>
    </source>
</evidence>
<dbReference type="Proteomes" id="UP000800094">
    <property type="component" value="Unassembled WGS sequence"/>
</dbReference>
<dbReference type="RefSeq" id="XP_033688336.1">
    <property type="nucleotide sequence ID" value="XM_033820754.1"/>
</dbReference>
<reference evidence="2" key="1">
    <citation type="journal article" date="2020" name="Stud. Mycol.">
        <title>101 Dothideomycetes genomes: a test case for predicting lifestyles and emergence of pathogens.</title>
        <authorList>
            <person name="Haridas S."/>
            <person name="Albert R."/>
            <person name="Binder M."/>
            <person name="Bloem J."/>
            <person name="Labutti K."/>
            <person name="Salamov A."/>
            <person name="Andreopoulos B."/>
            <person name="Baker S."/>
            <person name="Barry K."/>
            <person name="Bills G."/>
            <person name="Bluhm B."/>
            <person name="Cannon C."/>
            <person name="Castanera R."/>
            <person name="Culley D."/>
            <person name="Daum C."/>
            <person name="Ezra D."/>
            <person name="Gonzalez J."/>
            <person name="Henrissat B."/>
            <person name="Kuo A."/>
            <person name="Liang C."/>
            <person name="Lipzen A."/>
            <person name="Lutzoni F."/>
            <person name="Magnuson J."/>
            <person name="Mondo S."/>
            <person name="Nolan M."/>
            <person name="Ohm R."/>
            <person name="Pangilinan J."/>
            <person name="Park H.-J."/>
            <person name="Ramirez L."/>
            <person name="Alfaro M."/>
            <person name="Sun H."/>
            <person name="Tritt A."/>
            <person name="Yoshinaga Y."/>
            <person name="Zwiers L.-H."/>
            <person name="Turgeon B."/>
            <person name="Goodwin S."/>
            <person name="Spatafora J."/>
            <person name="Crous P."/>
            <person name="Grigoriev I."/>
        </authorList>
    </citation>
    <scope>NUCLEOTIDE SEQUENCE</scope>
    <source>
        <strain evidence="2">CBS 122368</strain>
    </source>
</reference>
<dbReference type="OrthoDB" id="3782625at2759"/>
<evidence type="ECO:0000313" key="3">
    <source>
        <dbReference type="Proteomes" id="UP000800094"/>
    </source>
</evidence>